<evidence type="ECO:0000256" key="1">
    <source>
        <dbReference type="SAM" id="MobiDB-lite"/>
    </source>
</evidence>
<sequence>MSNYQGRKSEYTPTVYTRYFERTETPKQSNGHIYFDEEHDEKTSNYQTKRDLIFKRLFPSKYAQSSNEQSEADKSESKKTNTLSNNDAAQPLGDFIPLSSSKKQATSEADITLSSSDELNDDDDVSVEAQLPTVAHESIIGHVHPRTTIENVRAILIREFYQRTSDSHTEWLKCKMELPREYINPKYYADFQRRYRKDIQRNASDKKKLNSTKTKTDNGYHAFNLTKTNKITKEIAVKSENEEIIETSYVKPVKGNSSSSPIVLSNSASVESKSPPEFIVLDTDDDDNDNLDSTTNTSYFIDRSSTSFANAFQPTTDTSNNDYREEDSKYAQLPSRTTSSLTVIRPILSKHQRRRQNQTKPSTKPLVSAIDRIIDHMDQSKTLNDSHTVEEQNLLIKQAKKRKKKKKKSASAS</sequence>
<feature type="region of interest" description="Disordered" evidence="1">
    <location>
        <begin position="381"/>
        <end position="413"/>
    </location>
</feature>
<name>A0A815Y0T0_ADIRI</name>
<organism evidence="2 3">
    <name type="scientific">Adineta ricciae</name>
    <name type="common">Rotifer</name>
    <dbReference type="NCBI Taxonomy" id="249248"/>
    <lineage>
        <taxon>Eukaryota</taxon>
        <taxon>Metazoa</taxon>
        <taxon>Spiralia</taxon>
        <taxon>Gnathifera</taxon>
        <taxon>Rotifera</taxon>
        <taxon>Eurotatoria</taxon>
        <taxon>Bdelloidea</taxon>
        <taxon>Adinetida</taxon>
        <taxon>Adinetidae</taxon>
        <taxon>Adineta</taxon>
    </lineage>
</organism>
<feature type="compositionally biased region" description="Basic and acidic residues" evidence="1">
    <location>
        <begin position="34"/>
        <end position="47"/>
    </location>
</feature>
<feature type="compositionally biased region" description="Polar residues" evidence="1">
    <location>
        <begin position="310"/>
        <end position="321"/>
    </location>
</feature>
<accession>A0A815Y0T0</accession>
<feature type="region of interest" description="Disordered" evidence="1">
    <location>
        <begin position="310"/>
        <end position="367"/>
    </location>
</feature>
<feature type="compositionally biased region" description="Basic residues" evidence="1">
    <location>
        <begin position="398"/>
        <end position="413"/>
    </location>
</feature>
<feature type="compositionally biased region" description="Polar residues" evidence="1">
    <location>
        <begin position="98"/>
        <end position="109"/>
    </location>
</feature>
<dbReference type="Proteomes" id="UP000663828">
    <property type="component" value="Unassembled WGS sequence"/>
</dbReference>
<reference evidence="2" key="1">
    <citation type="submission" date="2021-02" db="EMBL/GenBank/DDBJ databases">
        <authorList>
            <person name="Nowell W R."/>
        </authorList>
    </citation>
    <scope>NUCLEOTIDE SEQUENCE</scope>
</reference>
<gene>
    <name evidence="2" type="ORF">XAT740_LOCUS43885</name>
</gene>
<keyword evidence="3" id="KW-1185">Reference proteome</keyword>
<proteinExistence type="predicted"/>
<feature type="compositionally biased region" description="Basic residues" evidence="1">
    <location>
        <begin position="348"/>
        <end position="357"/>
    </location>
</feature>
<feature type="region of interest" description="Disordered" evidence="1">
    <location>
        <begin position="62"/>
        <end position="123"/>
    </location>
</feature>
<dbReference type="AlphaFoldDB" id="A0A815Y0T0"/>
<comment type="caution">
    <text evidence="2">The sequence shown here is derived from an EMBL/GenBank/DDBJ whole genome shotgun (WGS) entry which is preliminary data.</text>
</comment>
<protein>
    <submittedName>
        <fullName evidence="2">Uncharacterized protein</fullName>
    </submittedName>
</protein>
<evidence type="ECO:0000313" key="2">
    <source>
        <dbReference type="EMBL" id="CAF1564230.1"/>
    </source>
</evidence>
<dbReference type="EMBL" id="CAJNOR010005482">
    <property type="protein sequence ID" value="CAF1564230.1"/>
    <property type="molecule type" value="Genomic_DNA"/>
</dbReference>
<evidence type="ECO:0000313" key="3">
    <source>
        <dbReference type="Proteomes" id="UP000663828"/>
    </source>
</evidence>
<feature type="region of interest" description="Disordered" evidence="1">
    <location>
        <begin position="22"/>
        <end position="47"/>
    </location>
</feature>